<dbReference type="Proteomes" id="UP000677228">
    <property type="component" value="Unassembled WGS sequence"/>
</dbReference>
<dbReference type="AlphaFoldDB" id="A0A8S2NZN6"/>
<evidence type="ECO:0000313" key="3">
    <source>
        <dbReference type="Proteomes" id="UP000682733"/>
    </source>
</evidence>
<gene>
    <name evidence="1" type="ORF">OVA965_LOCUS24761</name>
    <name evidence="2" type="ORF">TMI583_LOCUS25480</name>
</gene>
<comment type="caution">
    <text evidence="2">The sequence shown here is derived from an EMBL/GenBank/DDBJ whole genome shotgun (WGS) entry which is preliminary data.</text>
</comment>
<protein>
    <submittedName>
        <fullName evidence="2">Uncharacterized protein</fullName>
    </submittedName>
</protein>
<dbReference type="EMBL" id="CAJOBA010036596">
    <property type="protein sequence ID" value="CAF4025949.1"/>
    <property type="molecule type" value="Genomic_DNA"/>
</dbReference>
<dbReference type="Proteomes" id="UP000682733">
    <property type="component" value="Unassembled WGS sequence"/>
</dbReference>
<dbReference type="EMBL" id="CAJNOK010015061">
    <property type="protein sequence ID" value="CAF1217669.1"/>
    <property type="molecule type" value="Genomic_DNA"/>
</dbReference>
<accession>A0A8S2NZN6</accession>
<organism evidence="2 3">
    <name type="scientific">Didymodactylos carnosus</name>
    <dbReference type="NCBI Taxonomy" id="1234261"/>
    <lineage>
        <taxon>Eukaryota</taxon>
        <taxon>Metazoa</taxon>
        <taxon>Spiralia</taxon>
        <taxon>Gnathifera</taxon>
        <taxon>Rotifera</taxon>
        <taxon>Eurotatoria</taxon>
        <taxon>Bdelloidea</taxon>
        <taxon>Philodinida</taxon>
        <taxon>Philodinidae</taxon>
        <taxon>Didymodactylos</taxon>
    </lineage>
</organism>
<proteinExistence type="predicted"/>
<name>A0A8S2NZN6_9BILA</name>
<sequence length="216" mass="24793">MLSAQGPVLWQRWGFREKTDGSQVRDYLRIVCALINAYGSPMVTPSPYTDKIAKFMLTSLKQENRIRLRVDNNQYNWKDINASNLVSFPVLTLDEIRSLTLGSFQIKQARSYAEEHCSTTDLTQHANYIIQICAAPDLIRIKLRSRHITAQSYWSYIQFSQLSIEGSCCNYKTRNRTVETRQKPSGSFLAIFDDSIQVSGFYDSTDEEDNATYSLT</sequence>
<reference evidence="2" key="1">
    <citation type="submission" date="2021-02" db="EMBL/GenBank/DDBJ databases">
        <authorList>
            <person name="Nowell W R."/>
        </authorList>
    </citation>
    <scope>NUCLEOTIDE SEQUENCE</scope>
</reference>
<evidence type="ECO:0000313" key="1">
    <source>
        <dbReference type="EMBL" id="CAF1217669.1"/>
    </source>
</evidence>
<evidence type="ECO:0000313" key="2">
    <source>
        <dbReference type="EMBL" id="CAF4025949.1"/>
    </source>
</evidence>